<dbReference type="GeneID" id="25284409"/>
<dbReference type="HOGENOM" id="CLU_001570_14_7_1"/>
<evidence type="ECO:0000256" key="3">
    <source>
        <dbReference type="ARBA" id="ARBA00022723"/>
    </source>
</evidence>
<evidence type="ECO:0000256" key="2">
    <source>
        <dbReference type="ARBA" id="ARBA00010617"/>
    </source>
</evidence>
<comment type="similarity">
    <text evidence="2">Belongs to the cytochrome P450 family.</text>
</comment>
<dbReference type="Gene3D" id="1.10.630.10">
    <property type="entry name" value="Cytochrome P450"/>
    <property type="match status" value="1"/>
</dbReference>
<dbReference type="InterPro" id="IPR001128">
    <property type="entry name" value="Cyt_P450"/>
</dbReference>
<dbReference type="EMBL" id="AMGV01000010">
    <property type="protein sequence ID" value="KEF54334.1"/>
    <property type="molecule type" value="Genomic_DNA"/>
</dbReference>
<dbReference type="InterPro" id="IPR050121">
    <property type="entry name" value="Cytochrome_P450_monoxygenase"/>
</dbReference>
<dbReference type="VEuPathDB" id="FungiDB:A1O9_09500"/>
<proteinExistence type="inferred from homology"/>
<sequence>MSSRRSLLRLTPLLVIETAAEIQLLNEANQMPYLQAALKESMRMHPAVGMLLERVVPEDGVSIAGTFLPAGTIIGICPWVLHRVSRVFGEDADTFRPERWLEASPEALKVMERSNLAFGASPCTCVGKHISLLEMSKIVPQLLWTFELELAQPDKEWKLHDMWFVKQLDFNVYVKRHPGRSVLLEDGKVY</sequence>
<dbReference type="Pfam" id="PF00067">
    <property type="entry name" value="p450"/>
    <property type="match status" value="1"/>
</dbReference>
<comment type="caution">
    <text evidence="6">The sequence shown here is derived from an EMBL/GenBank/DDBJ whole genome shotgun (WGS) entry which is preliminary data.</text>
</comment>
<dbReference type="PANTHER" id="PTHR24305">
    <property type="entry name" value="CYTOCHROME P450"/>
    <property type="match status" value="1"/>
</dbReference>
<evidence type="ECO:0000313" key="6">
    <source>
        <dbReference type="EMBL" id="KEF54334.1"/>
    </source>
</evidence>
<dbReference type="InterPro" id="IPR002403">
    <property type="entry name" value="Cyt_P450_E_grp-IV"/>
</dbReference>
<dbReference type="GO" id="GO:0016705">
    <property type="term" value="F:oxidoreductase activity, acting on paired donors, with incorporation or reduction of molecular oxygen"/>
    <property type="evidence" value="ECO:0007669"/>
    <property type="project" value="InterPro"/>
</dbReference>
<dbReference type="PRINTS" id="PR00465">
    <property type="entry name" value="EP450IV"/>
</dbReference>
<dbReference type="PANTHER" id="PTHR24305:SF166">
    <property type="entry name" value="CYTOCHROME P450 12A4, MITOCHONDRIAL-RELATED"/>
    <property type="match status" value="1"/>
</dbReference>
<keyword evidence="7" id="KW-1185">Reference proteome</keyword>
<comment type="cofactor">
    <cofactor evidence="1 5">
        <name>heme</name>
        <dbReference type="ChEBI" id="CHEBI:30413"/>
    </cofactor>
</comment>
<reference evidence="6 7" key="1">
    <citation type="submission" date="2013-03" db="EMBL/GenBank/DDBJ databases">
        <title>The Genome Sequence of Exophiala aquamarina CBS 119918.</title>
        <authorList>
            <consortium name="The Broad Institute Genomics Platform"/>
            <person name="Cuomo C."/>
            <person name="de Hoog S."/>
            <person name="Gorbushina A."/>
            <person name="Walker B."/>
            <person name="Young S.K."/>
            <person name="Zeng Q."/>
            <person name="Gargeya S."/>
            <person name="Fitzgerald M."/>
            <person name="Haas B."/>
            <person name="Abouelleil A."/>
            <person name="Allen A.W."/>
            <person name="Alvarado L."/>
            <person name="Arachchi H.M."/>
            <person name="Berlin A.M."/>
            <person name="Chapman S.B."/>
            <person name="Gainer-Dewar J."/>
            <person name="Goldberg J."/>
            <person name="Griggs A."/>
            <person name="Gujja S."/>
            <person name="Hansen M."/>
            <person name="Howarth C."/>
            <person name="Imamovic A."/>
            <person name="Ireland A."/>
            <person name="Larimer J."/>
            <person name="McCowan C."/>
            <person name="Murphy C."/>
            <person name="Pearson M."/>
            <person name="Poon T.W."/>
            <person name="Priest M."/>
            <person name="Roberts A."/>
            <person name="Saif S."/>
            <person name="Shea T."/>
            <person name="Sisk P."/>
            <person name="Sykes S."/>
            <person name="Wortman J."/>
            <person name="Nusbaum C."/>
            <person name="Birren B."/>
        </authorList>
    </citation>
    <scope>NUCLEOTIDE SEQUENCE [LARGE SCALE GENOMIC DNA]</scope>
    <source>
        <strain evidence="6 7">CBS 119918</strain>
    </source>
</reference>
<evidence type="ECO:0000256" key="5">
    <source>
        <dbReference type="PIRSR" id="PIRSR602403-1"/>
    </source>
</evidence>
<evidence type="ECO:0000313" key="7">
    <source>
        <dbReference type="Proteomes" id="UP000027920"/>
    </source>
</evidence>
<dbReference type="Proteomes" id="UP000027920">
    <property type="component" value="Unassembled WGS sequence"/>
</dbReference>
<gene>
    <name evidence="6" type="ORF">A1O9_09500</name>
</gene>
<protein>
    <submittedName>
        <fullName evidence="6">Cytochrome P450 oxidoreductase</fullName>
    </submittedName>
</protein>
<dbReference type="InterPro" id="IPR036396">
    <property type="entry name" value="Cyt_P450_sf"/>
</dbReference>
<dbReference type="STRING" id="1182545.A0A072P2L9"/>
<dbReference type="AlphaFoldDB" id="A0A072P2L9"/>
<dbReference type="SUPFAM" id="SSF48264">
    <property type="entry name" value="Cytochrome P450"/>
    <property type="match status" value="1"/>
</dbReference>
<accession>A0A072P2L9</accession>
<keyword evidence="3 5" id="KW-0479">Metal-binding</keyword>
<keyword evidence="5" id="KW-0349">Heme</keyword>
<feature type="binding site" description="axial binding residue" evidence="5">
    <location>
        <position position="125"/>
    </location>
    <ligand>
        <name>heme</name>
        <dbReference type="ChEBI" id="CHEBI:30413"/>
    </ligand>
    <ligandPart>
        <name>Fe</name>
        <dbReference type="ChEBI" id="CHEBI:18248"/>
    </ligandPart>
</feature>
<organism evidence="6 7">
    <name type="scientific">Exophiala aquamarina CBS 119918</name>
    <dbReference type="NCBI Taxonomy" id="1182545"/>
    <lineage>
        <taxon>Eukaryota</taxon>
        <taxon>Fungi</taxon>
        <taxon>Dikarya</taxon>
        <taxon>Ascomycota</taxon>
        <taxon>Pezizomycotina</taxon>
        <taxon>Eurotiomycetes</taxon>
        <taxon>Chaetothyriomycetidae</taxon>
        <taxon>Chaetothyriales</taxon>
        <taxon>Herpotrichiellaceae</taxon>
        <taxon>Exophiala</taxon>
    </lineage>
</organism>
<name>A0A072P2L9_9EURO</name>
<evidence type="ECO:0000256" key="4">
    <source>
        <dbReference type="ARBA" id="ARBA00023004"/>
    </source>
</evidence>
<dbReference type="GO" id="GO:0005506">
    <property type="term" value="F:iron ion binding"/>
    <property type="evidence" value="ECO:0007669"/>
    <property type="project" value="InterPro"/>
</dbReference>
<dbReference type="GO" id="GO:0020037">
    <property type="term" value="F:heme binding"/>
    <property type="evidence" value="ECO:0007669"/>
    <property type="project" value="InterPro"/>
</dbReference>
<dbReference type="GO" id="GO:0004497">
    <property type="term" value="F:monooxygenase activity"/>
    <property type="evidence" value="ECO:0007669"/>
    <property type="project" value="InterPro"/>
</dbReference>
<evidence type="ECO:0000256" key="1">
    <source>
        <dbReference type="ARBA" id="ARBA00001971"/>
    </source>
</evidence>
<dbReference type="RefSeq" id="XP_013256924.1">
    <property type="nucleotide sequence ID" value="XM_013401470.1"/>
</dbReference>
<dbReference type="OrthoDB" id="3934656at2759"/>
<keyword evidence="4 5" id="KW-0408">Iron</keyword>